<evidence type="ECO:0000313" key="2">
    <source>
        <dbReference type="EMBL" id="EEC75104.1"/>
    </source>
</evidence>
<feature type="region of interest" description="Disordered" evidence="1">
    <location>
        <begin position="21"/>
        <end position="40"/>
    </location>
</feature>
<feature type="region of interest" description="Disordered" evidence="1">
    <location>
        <begin position="78"/>
        <end position="157"/>
    </location>
</feature>
<dbReference type="HOGENOM" id="CLU_073971_0_0_1"/>
<dbReference type="Proteomes" id="UP000007015">
    <property type="component" value="Chromosome 3"/>
</dbReference>
<evidence type="ECO:0000256" key="1">
    <source>
        <dbReference type="SAM" id="MobiDB-lite"/>
    </source>
</evidence>
<reference evidence="2 3" key="1">
    <citation type="journal article" date="2005" name="PLoS Biol.">
        <title>The genomes of Oryza sativa: a history of duplications.</title>
        <authorList>
            <person name="Yu J."/>
            <person name="Wang J."/>
            <person name="Lin W."/>
            <person name="Li S."/>
            <person name="Li H."/>
            <person name="Zhou J."/>
            <person name="Ni P."/>
            <person name="Dong W."/>
            <person name="Hu S."/>
            <person name="Zeng C."/>
            <person name="Zhang J."/>
            <person name="Zhang Y."/>
            <person name="Li R."/>
            <person name="Xu Z."/>
            <person name="Li S."/>
            <person name="Li X."/>
            <person name="Zheng H."/>
            <person name="Cong L."/>
            <person name="Lin L."/>
            <person name="Yin J."/>
            <person name="Geng J."/>
            <person name="Li G."/>
            <person name="Shi J."/>
            <person name="Liu J."/>
            <person name="Lv H."/>
            <person name="Li J."/>
            <person name="Wang J."/>
            <person name="Deng Y."/>
            <person name="Ran L."/>
            <person name="Shi X."/>
            <person name="Wang X."/>
            <person name="Wu Q."/>
            <person name="Li C."/>
            <person name="Ren X."/>
            <person name="Wang J."/>
            <person name="Wang X."/>
            <person name="Li D."/>
            <person name="Liu D."/>
            <person name="Zhang X."/>
            <person name="Ji Z."/>
            <person name="Zhao W."/>
            <person name="Sun Y."/>
            <person name="Zhang Z."/>
            <person name="Bao J."/>
            <person name="Han Y."/>
            <person name="Dong L."/>
            <person name="Ji J."/>
            <person name="Chen P."/>
            <person name="Wu S."/>
            <person name="Liu J."/>
            <person name="Xiao Y."/>
            <person name="Bu D."/>
            <person name="Tan J."/>
            <person name="Yang L."/>
            <person name="Ye C."/>
            <person name="Zhang J."/>
            <person name="Xu J."/>
            <person name="Zhou Y."/>
            <person name="Yu Y."/>
            <person name="Zhang B."/>
            <person name="Zhuang S."/>
            <person name="Wei H."/>
            <person name="Liu B."/>
            <person name="Lei M."/>
            <person name="Yu H."/>
            <person name="Li Y."/>
            <person name="Xu H."/>
            <person name="Wei S."/>
            <person name="He X."/>
            <person name="Fang L."/>
            <person name="Zhang Z."/>
            <person name="Zhang Y."/>
            <person name="Huang X."/>
            <person name="Su Z."/>
            <person name="Tong W."/>
            <person name="Li J."/>
            <person name="Tong Z."/>
            <person name="Li S."/>
            <person name="Ye J."/>
            <person name="Wang L."/>
            <person name="Fang L."/>
            <person name="Lei T."/>
            <person name="Chen C."/>
            <person name="Chen H."/>
            <person name="Xu Z."/>
            <person name="Li H."/>
            <person name="Huang H."/>
            <person name="Zhang F."/>
            <person name="Xu H."/>
            <person name="Li N."/>
            <person name="Zhao C."/>
            <person name="Li S."/>
            <person name="Dong L."/>
            <person name="Huang Y."/>
            <person name="Li L."/>
            <person name="Xi Y."/>
            <person name="Qi Q."/>
            <person name="Li W."/>
            <person name="Zhang B."/>
            <person name="Hu W."/>
            <person name="Zhang Y."/>
            <person name="Tian X."/>
            <person name="Jiao Y."/>
            <person name="Liang X."/>
            <person name="Jin J."/>
            <person name="Gao L."/>
            <person name="Zheng W."/>
            <person name="Hao B."/>
            <person name="Liu S."/>
            <person name="Wang W."/>
            <person name="Yuan L."/>
            <person name="Cao M."/>
            <person name="McDermott J."/>
            <person name="Samudrala R."/>
            <person name="Wang J."/>
            <person name="Wong G.K."/>
            <person name="Yang H."/>
        </authorList>
    </citation>
    <scope>NUCLEOTIDE SEQUENCE [LARGE SCALE GENOMIC DNA]</scope>
    <source>
        <strain evidence="3">cv. 93-11</strain>
    </source>
</reference>
<evidence type="ECO:0000313" key="3">
    <source>
        <dbReference type="Proteomes" id="UP000007015"/>
    </source>
</evidence>
<protein>
    <submittedName>
        <fullName evidence="2">Uncharacterized protein</fullName>
    </submittedName>
</protein>
<proteinExistence type="predicted"/>
<sequence>MSSQPSAVDRPLAMPRVADQLLHSGQGPPPPELRQCGPVSTTTDAGVQTLLPLYFGITGGWMLLHRLDLLRRPHRQEATTDRRPFVAGSPAGWPRSSSPPPSDVAEDRHHRRKSAATTARNLAAAPLESSSAAPQRSAGEERRGRRRERRGPAPLQIRAAAAVLLAPPPRRHRERRSPVPLQIRTAAAVLLAPSPRRRRGSPLQSPTLVELGEVRRAGRDERRRAEKEEALSRRRAKLGLAGTARVATGDDDTASVATTATTTTAHKALSSTPPFYYAHGVMQTADTKDLILAIPKLESAVWRWSPARRWKGESGIEWRWSLRMGK</sequence>
<dbReference type="AlphaFoldDB" id="B8AMI9"/>
<gene>
    <name evidence="2" type="ORF">OsI_11277</name>
</gene>
<accession>B8AMI9</accession>
<dbReference type="EMBL" id="CM000128">
    <property type="protein sequence ID" value="EEC75104.1"/>
    <property type="molecule type" value="Genomic_DNA"/>
</dbReference>
<dbReference type="Gramene" id="BGIOSGA010870-TA">
    <property type="protein sequence ID" value="BGIOSGA010870-PA"/>
    <property type="gene ID" value="BGIOSGA010870"/>
</dbReference>
<keyword evidence="3" id="KW-1185">Reference proteome</keyword>
<feature type="compositionally biased region" description="Low complexity" evidence="1">
    <location>
        <begin position="115"/>
        <end position="134"/>
    </location>
</feature>
<organism evidence="2 3">
    <name type="scientific">Oryza sativa subsp. indica</name>
    <name type="common">Rice</name>
    <dbReference type="NCBI Taxonomy" id="39946"/>
    <lineage>
        <taxon>Eukaryota</taxon>
        <taxon>Viridiplantae</taxon>
        <taxon>Streptophyta</taxon>
        <taxon>Embryophyta</taxon>
        <taxon>Tracheophyta</taxon>
        <taxon>Spermatophyta</taxon>
        <taxon>Magnoliopsida</taxon>
        <taxon>Liliopsida</taxon>
        <taxon>Poales</taxon>
        <taxon>Poaceae</taxon>
        <taxon>BOP clade</taxon>
        <taxon>Oryzoideae</taxon>
        <taxon>Oryzeae</taxon>
        <taxon>Oryzinae</taxon>
        <taxon>Oryza</taxon>
        <taxon>Oryza sativa</taxon>
    </lineage>
</organism>
<name>B8AMI9_ORYSI</name>